<comment type="caution">
    <text evidence="3">The sequence shown here is derived from an EMBL/GenBank/DDBJ whole genome shotgun (WGS) entry which is preliminary data.</text>
</comment>
<dbReference type="RefSeq" id="WP_312885087.1">
    <property type="nucleotide sequence ID" value="NZ_JACHJT010000001.1"/>
</dbReference>
<evidence type="ECO:0000313" key="3">
    <source>
        <dbReference type="EMBL" id="MBB4929420.1"/>
    </source>
</evidence>
<keyword evidence="2" id="KW-1133">Transmembrane helix</keyword>
<proteinExistence type="predicted"/>
<dbReference type="Proteomes" id="UP000523007">
    <property type="component" value="Unassembled WGS sequence"/>
</dbReference>
<evidence type="ECO:0008006" key="5">
    <source>
        <dbReference type="Google" id="ProtNLM"/>
    </source>
</evidence>
<evidence type="ECO:0000256" key="2">
    <source>
        <dbReference type="SAM" id="Phobius"/>
    </source>
</evidence>
<keyword evidence="4" id="KW-1185">Reference proteome</keyword>
<dbReference type="GO" id="GO:0009253">
    <property type="term" value="P:peptidoglycan catabolic process"/>
    <property type="evidence" value="ECO:0007669"/>
    <property type="project" value="TreeGrafter"/>
</dbReference>
<dbReference type="AlphaFoldDB" id="A0A7W7RCN3"/>
<sequence length="280" mass="28647">MSAPRAGPDLPAGGRPPSGRGAAVSALLAVLISVGLAGGIAGAVAALYDPTPPSLPPGAGEDAGSVETVPSEARGAAASGRNEARADLLASVSPVPSPEWVTRVASGTGIPSRALHGYAAAQLRLTEEQPECQIAWPTLAAIGAVESHHGTLTGGEIEPDGRASIDVIGVPLNGADGTEVIADTDGGELDGDPQWDRAVGPMQFIPSTWQRWGSSAADEREPDPQHIDDAALSAARYLCSGGRDLTVARDWWSAIMAYNESQSYTREVLGIANRYVADAG</sequence>
<feature type="region of interest" description="Disordered" evidence="1">
    <location>
        <begin position="55"/>
        <end position="82"/>
    </location>
</feature>
<keyword evidence="2" id="KW-0812">Transmembrane</keyword>
<accession>A0A7W7RCN3</accession>
<dbReference type="EMBL" id="JACHJT010000001">
    <property type="protein sequence ID" value="MBB4929420.1"/>
    <property type="molecule type" value="Genomic_DNA"/>
</dbReference>
<evidence type="ECO:0000313" key="4">
    <source>
        <dbReference type="Proteomes" id="UP000523007"/>
    </source>
</evidence>
<dbReference type="GO" id="GO:0008933">
    <property type="term" value="F:peptidoglycan lytic transglycosylase activity"/>
    <property type="evidence" value="ECO:0007669"/>
    <property type="project" value="TreeGrafter"/>
</dbReference>
<feature type="transmembrane region" description="Helical" evidence="2">
    <location>
        <begin position="21"/>
        <end position="48"/>
    </location>
</feature>
<dbReference type="PANTHER" id="PTHR30163">
    <property type="entry name" value="MEMBRANE-BOUND LYTIC MUREIN TRANSGLYCOSYLASE B"/>
    <property type="match status" value="1"/>
</dbReference>
<dbReference type="SUPFAM" id="SSF53955">
    <property type="entry name" value="Lysozyme-like"/>
    <property type="match status" value="1"/>
</dbReference>
<organism evidence="3 4">
    <name type="scientific">Lipingzhangella halophila</name>
    <dbReference type="NCBI Taxonomy" id="1783352"/>
    <lineage>
        <taxon>Bacteria</taxon>
        <taxon>Bacillati</taxon>
        <taxon>Actinomycetota</taxon>
        <taxon>Actinomycetes</taxon>
        <taxon>Streptosporangiales</taxon>
        <taxon>Nocardiopsidaceae</taxon>
        <taxon>Lipingzhangella</taxon>
    </lineage>
</organism>
<dbReference type="InterPro" id="IPR043426">
    <property type="entry name" value="MltB-like"/>
</dbReference>
<dbReference type="Gene3D" id="1.10.530.10">
    <property type="match status" value="1"/>
</dbReference>
<reference evidence="3 4" key="1">
    <citation type="submission" date="2020-08" db="EMBL/GenBank/DDBJ databases">
        <title>Sequencing the genomes of 1000 actinobacteria strains.</title>
        <authorList>
            <person name="Klenk H.-P."/>
        </authorList>
    </citation>
    <scope>NUCLEOTIDE SEQUENCE [LARGE SCALE GENOMIC DNA]</scope>
    <source>
        <strain evidence="3 4">DSM 102030</strain>
    </source>
</reference>
<dbReference type="InterPro" id="IPR023346">
    <property type="entry name" value="Lysozyme-like_dom_sf"/>
</dbReference>
<name>A0A7W7RCN3_9ACTN</name>
<gene>
    <name evidence="3" type="ORF">F4561_000240</name>
</gene>
<dbReference type="PANTHER" id="PTHR30163:SF8">
    <property type="entry name" value="LYTIC MUREIN TRANSGLYCOSYLASE"/>
    <property type="match status" value="1"/>
</dbReference>
<evidence type="ECO:0000256" key="1">
    <source>
        <dbReference type="SAM" id="MobiDB-lite"/>
    </source>
</evidence>
<keyword evidence="2" id="KW-0472">Membrane</keyword>
<protein>
    <recommendedName>
        <fullName evidence="5">Membrane-bound lytic murein transglycosylase B</fullName>
    </recommendedName>
</protein>